<reference evidence="6 7" key="1">
    <citation type="submission" date="2016-06" db="EMBL/GenBank/DDBJ databases">
        <title>Gene turnover analysis identifies the evolutionary adaptation of the extremophile Acidithiobacillus caldus.</title>
        <authorList>
            <person name="Zhang X."/>
        </authorList>
    </citation>
    <scope>NUCLEOTIDE SEQUENCE [LARGE SCALE GENOMIC DNA]</scope>
    <source>
        <strain evidence="6 7">DX</strain>
    </source>
</reference>
<dbReference type="PANTHER" id="PTHR33705">
    <property type="entry name" value="PHOSPHOCARRIER PROTEIN HPR"/>
    <property type="match status" value="1"/>
</dbReference>
<organism evidence="6 7">
    <name type="scientific">Acidithiobacillus caldus</name>
    <dbReference type="NCBI Taxonomy" id="33059"/>
    <lineage>
        <taxon>Bacteria</taxon>
        <taxon>Pseudomonadati</taxon>
        <taxon>Pseudomonadota</taxon>
        <taxon>Acidithiobacillia</taxon>
        <taxon>Acidithiobacillales</taxon>
        <taxon>Acidithiobacillaceae</taxon>
        <taxon>Acidithiobacillus</taxon>
    </lineage>
</organism>
<dbReference type="SUPFAM" id="SSF55594">
    <property type="entry name" value="HPr-like"/>
    <property type="match status" value="1"/>
</dbReference>
<keyword evidence="3" id="KW-0963">Cytoplasm</keyword>
<dbReference type="InterPro" id="IPR002114">
    <property type="entry name" value="PTS_HPr_Ser_P_site"/>
</dbReference>
<dbReference type="PROSITE" id="PS00369">
    <property type="entry name" value="PTS_HPR_HIS"/>
    <property type="match status" value="1"/>
</dbReference>
<evidence type="ECO:0000313" key="7">
    <source>
        <dbReference type="Proteomes" id="UP000175616"/>
    </source>
</evidence>
<dbReference type="InterPro" id="IPR000032">
    <property type="entry name" value="HPr-like"/>
</dbReference>
<dbReference type="GO" id="GO:0009401">
    <property type="term" value="P:phosphoenolpyruvate-dependent sugar phosphotransferase system"/>
    <property type="evidence" value="ECO:0007669"/>
    <property type="project" value="UniProtKB-KW"/>
</dbReference>
<dbReference type="Gene3D" id="3.30.1340.10">
    <property type="entry name" value="HPr-like"/>
    <property type="match status" value="1"/>
</dbReference>
<accession>A0A1E7YML1</accession>
<evidence type="ECO:0000259" key="5">
    <source>
        <dbReference type="PROSITE" id="PS51350"/>
    </source>
</evidence>
<dbReference type="PANTHER" id="PTHR33705:SF2">
    <property type="entry name" value="PHOSPHOCARRIER PROTEIN NPR"/>
    <property type="match status" value="1"/>
</dbReference>
<proteinExistence type="inferred from homology"/>
<comment type="caution">
    <text evidence="6">The sequence shown here is derived from an EMBL/GenBank/DDBJ whole genome shotgun (WGS) entry which is preliminary data.</text>
</comment>
<dbReference type="CDD" id="cd00367">
    <property type="entry name" value="PTS-HPr_like"/>
    <property type="match status" value="1"/>
</dbReference>
<dbReference type="InterPro" id="IPR050399">
    <property type="entry name" value="HPr"/>
</dbReference>
<comment type="subcellular location">
    <subcellularLocation>
        <location evidence="1">Cytoplasm</location>
    </subcellularLocation>
</comment>
<dbReference type="NCBIfam" id="TIGR01003">
    <property type="entry name" value="PTS_HPr_family"/>
    <property type="match status" value="1"/>
</dbReference>
<evidence type="ECO:0000256" key="2">
    <source>
        <dbReference type="ARBA" id="ARBA00010736"/>
    </source>
</evidence>
<protein>
    <submittedName>
        <fullName evidence="6">Phosphocarrier protein HPr</fullName>
    </submittedName>
</protein>
<evidence type="ECO:0000256" key="3">
    <source>
        <dbReference type="ARBA" id="ARBA00022490"/>
    </source>
</evidence>
<dbReference type="Pfam" id="PF00381">
    <property type="entry name" value="PTS-HPr"/>
    <property type="match status" value="1"/>
</dbReference>
<name>A0A1E7YML1_9PROT</name>
<dbReference type="GO" id="GO:0005737">
    <property type="term" value="C:cytoplasm"/>
    <property type="evidence" value="ECO:0007669"/>
    <property type="project" value="UniProtKB-SubCell"/>
</dbReference>
<evidence type="ECO:0000256" key="4">
    <source>
        <dbReference type="ARBA" id="ARBA00022683"/>
    </source>
</evidence>
<sequence>MLATDLYWRGKPVTVRIDFPILNRLGLHARASARFVSIAARFPCQVWVERDGQRVNGKSIMGLMTLAAAQGSTLQLETSGEGERECADALLALTMDRFGEGE</sequence>
<dbReference type="Proteomes" id="UP000175616">
    <property type="component" value="Unassembled WGS sequence"/>
</dbReference>
<evidence type="ECO:0000256" key="1">
    <source>
        <dbReference type="ARBA" id="ARBA00004496"/>
    </source>
</evidence>
<evidence type="ECO:0000313" key="6">
    <source>
        <dbReference type="EMBL" id="OFC35211.1"/>
    </source>
</evidence>
<dbReference type="PROSITE" id="PS51350">
    <property type="entry name" value="PTS_HPR_DOM"/>
    <property type="match status" value="1"/>
</dbReference>
<feature type="domain" description="HPr" evidence="5">
    <location>
        <begin position="14"/>
        <end position="101"/>
    </location>
</feature>
<dbReference type="PROSITE" id="PS00589">
    <property type="entry name" value="PTS_HPR_SER"/>
    <property type="match status" value="1"/>
</dbReference>
<dbReference type="InterPro" id="IPR035895">
    <property type="entry name" value="HPr-like_sf"/>
</dbReference>
<dbReference type="InterPro" id="IPR001020">
    <property type="entry name" value="PTS_HPr_His_P_site"/>
</dbReference>
<gene>
    <name evidence="6" type="ORF">BAE27_08005</name>
</gene>
<dbReference type="AlphaFoldDB" id="A0A1E7YML1"/>
<comment type="similarity">
    <text evidence="2">Belongs to the HPr family.</text>
</comment>
<dbReference type="PRINTS" id="PR00107">
    <property type="entry name" value="PHOSPHOCPHPR"/>
</dbReference>
<keyword evidence="4" id="KW-0598">Phosphotransferase system</keyword>
<dbReference type="EMBL" id="LZYE01000208">
    <property type="protein sequence ID" value="OFC35211.1"/>
    <property type="molecule type" value="Genomic_DNA"/>
</dbReference>